<name>A0A3P7YE77_HAEPC</name>
<feature type="compositionally biased region" description="Low complexity" evidence="1">
    <location>
        <begin position="51"/>
        <end position="64"/>
    </location>
</feature>
<feature type="compositionally biased region" description="Pro residues" evidence="1">
    <location>
        <begin position="37"/>
        <end position="50"/>
    </location>
</feature>
<feature type="compositionally biased region" description="Low complexity" evidence="1">
    <location>
        <begin position="76"/>
        <end position="94"/>
    </location>
</feature>
<dbReference type="Pfam" id="PF00188">
    <property type="entry name" value="CAP"/>
    <property type="match status" value="1"/>
</dbReference>
<feature type="compositionally biased region" description="Pro residues" evidence="1">
    <location>
        <begin position="95"/>
        <end position="113"/>
    </location>
</feature>
<feature type="region of interest" description="Disordered" evidence="1">
    <location>
        <begin position="344"/>
        <end position="364"/>
    </location>
</feature>
<feature type="compositionally biased region" description="Pro residues" evidence="1">
    <location>
        <begin position="19"/>
        <end position="28"/>
    </location>
</feature>
<evidence type="ECO:0000256" key="1">
    <source>
        <dbReference type="SAM" id="MobiDB-lite"/>
    </source>
</evidence>
<dbReference type="EMBL" id="UZAF01020410">
    <property type="protein sequence ID" value="VDO69644.1"/>
    <property type="molecule type" value="Genomic_DNA"/>
</dbReference>
<evidence type="ECO:0000313" key="4">
    <source>
        <dbReference type="Proteomes" id="UP000268014"/>
    </source>
</evidence>
<dbReference type="Proteomes" id="UP000268014">
    <property type="component" value="Unassembled WGS sequence"/>
</dbReference>
<evidence type="ECO:0000259" key="2">
    <source>
        <dbReference type="SMART" id="SM00198"/>
    </source>
</evidence>
<feature type="compositionally biased region" description="Low complexity" evidence="1">
    <location>
        <begin position="1"/>
        <end position="18"/>
    </location>
</feature>
<protein>
    <recommendedName>
        <fullName evidence="2">SCP domain-containing protein</fullName>
    </recommendedName>
</protein>
<feature type="compositionally biased region" description="Polar residues" evidence="1">
    <location>
        <begin position="347"/>
        <end position="362"/>
    </location>
</feature>
<organism evidence="3 4">
    <name type="scientific">Haemonchus placei</name>
    <name type="common">Barber's pole worm</name>
    <dbReference type="NCBI Taxonomy" id="6290"/>
    <lineage>
        <taxon>Eukaryota</taxon>
        <taxon>Metazoa</taxon>
        <taxon>Ecdysozoa</taxon>
        <taxon>Nematoda</taxon>
        <taxon>Chromadorea</taxon>
        <taxon>Rhabditida</taxon>
        <taxon>Rhabditina</taxon>
        <taxon>Rhabditomorpha</taxon>
        <taxon>Strongyloidea</taxon>
        <taxon>Trichostrongylidae</taxon>
        <taxon>Haemonchus</taxon>
    </lineage>
</organism>
<dbReference type="InterPro" id="IPR035940">
    <property type="entry name" value="CAP_sf"/>
</dbReference>
<feature type="region of interest" description="Disordered" evidence="1">
    <location>
        <begin position="1"/>
        <end position="118"/>
    </location>
</feature>
<dbReference type="InterPro" id="IPR014044">
    <property type="entry name" value="CAP_dom"/>
</dbReference>
<dbReference type="Gene3D" id="3.40.33.10">
    <property type="entry name" value="CAP"/>
    <property type="match status" value="1"/>
</dbReference>
<dbReference type="AlphaFoldDB" id="A0A3P7YE77"/>
<feature type="compositionally biased region" description="Basic residues" evidence="1">
    <location>
        <begin position="250"/>
        <end position="259"/>
    </location>
</feature>
<dbReference type="SMART" id="SM00198">
    <property type="entry name" value="SCP"/>
    <property type="match status" value="1"/>
</dbReference>
<proteinExistence type="predicted"/>
<dbReference type="SUPFAM" id="SSF55797">
    <property type="entry name" value="PR-1-like"/>
    <property type="match status" value="1"/>
</dbReference>
<feature type="compositionally biased region" description="Basic residues" evidence="1">
    <location>
        <begin position="280"/>
        <end position="289"/>
    </location>
</feature>
<feature type="region of interest" description="Disordered" evidence="1">
    <location>
        <begin position="226"/>
        <end position="299"/>
    </location>
</feature>
<sequence length="510" mass="57336">MLSIFRQPAPVQPQVQPQPQLPQQPQPLRPRTRRPPVRPPTPAPFQPQPQPQQQNFNVQQSLQTPPQPPPSPPHVQQPFQSRQPFAPQTQFQRPQQPPPQQFQTPPPTTPAPQLPFAGQQNLRTGVCPMSIFYISTPISGPTRLSFTHFAIAVTVDQCARTCHEFNCAIAHYNPSNGHCEFNPSTAFAIRNGQCPAWPSLHYRNNVVASEPVRIFCVTCQRPRRRQNRTRNLSLRQRSRDPHQANTSRRNAFRGHRNAKRTTNNRQRSRDPHQANTSRRNAFRGHRNAKRTTNNRVSSHPVIHGVLVKQPKAIALGVSQLSFNTPVESKTRELAVGVSPTLYEDGGDSSTFQEARRSSGSSNREYDCDLESNGTYFVKCKDSLGGSPLLGVKKNHLFFTKDRAGDRRQAIRFAVKHWWSRVRKDGGIGQEVTFKEGNAGRPISTFTKMAWATTQKMACVARECPYHWSVVCLYNPGGNQVGSQIYERGSPCTACPTGYTCNTDSLCQMST</sequence>
<dbReference type="OrthoDB" id="5871074at2759"/>
<keyword evidence="4" id="KW-1185">Reference proteome</keyword>
<dbReference type="PRINTS" id="PR01217">
    <property type="entry name" value="PRICHEXTENSN"/>
</dbReference>
<reference evidence="3 4" key="1">
    <citation type="submission" date="2018-11" db="EMBL/GenBank/DDBJ databases">
        <authorList>
            <consortium name="Pathogen Informatics"/>
        </authorList>
    </citation>
    <scope>NUCLEOTIDE SEQUENCE [LARGE SCALE GENOMIC DNA]</scope>
    <source>
        <strain evidence="3 4">MHpl1</strain>
    </source>
</reference>
<feature type="domain" description="SCP" evidence="2">
    <location>
        <begin position="349"/>
        <end position="481"/>
    </location>
</feature>
<feature type="compositionally biased region" description="Pro residues" evidence="1">
    <location>
        <begin position="65"/>
        <end position="75"/>
    </location>
</feature>
<evidence type="ECO:0000313" key="3">
    <source>
        <dbReference type="EMBL" id="VDO69644.1"/>
    </source>
</evidence>
<gene>
    <name evidence="3" type="ORF">HPLM_LOCUS18204</name>
</gene>
<accession>A0A3P7YE77</accession>